<dbReference type="OrthoDB" id="5292301at2759"/>
<keyword evidence="2" id="KW-1185">Reference proteome</keyword>
<accession>A0A437A759</accession>
<proteinExistence type="predicted"/>
<dbReference type="AlphaFoldDB" id="A0A437A759"/>
<evidence type="ECO:0000313" key="2">
    <source>
        <dbReference type="Proteomes" id="UP000283090"/>
    </source>
</evidence>
<dbReference type="RefSeq" id="XP_067492568.1">
    <property type="nucleotide sequence ID" value="XM_067634506.1"/>
</dbReference>
<name>A0A437A759_ARTFL</name>
<dbReference type="GeneID" id="93587584"/>
<comment type="caution">
    <text evidence="1">The sequence shown here is derived from an EMBL/GenBank/DDBJ whole genome shotgun (WGS) entry which is preliminary data.</text>
</comment>
<organism evidence="1 2">
    <name type="scientific">Arthrobotrys flagrans</name>
    <name type="common">Nematode-trapping fungus</name>
    <name type="synonym">Trichothecium flagrans</name>
    <dbReference type="NCBI Taxonomy" id="97331"/>
    <lineage>
        <taxon>Eukaryota</taxon>
        <taxon>Fungi</taxon>
        <taxon>Dikarya</taxon>
        <taxon>Ascomycota</taxon>
        <taxon>Pezizomycotina</taxon>
        <taxon>Orbiliomycetes</taxon>
        <taxon>Orbiliales</taxon>
        <taxon>Orbiliaceae</taxon>
        <taxon>Arthrobotrys</taxon>
    </lineage>
</organism>
<protein>
    <submittedName>
        <fullName evidence="1">Uncharacterized protein</fullName>
    </submittedName>
</protein>
<dbReference type="Proteomes" id="UP000283090">
    <property type="component" value="Unassembled WGS sequence"/>
</dbReference>
<sequence length="149" mass="17272">MEKEKYIKGLFWPSLLRLPFLSPVYTATIQYTIHSYRTKALSIDLTPRLSFIYNYFQESHRFYPPKTYQEVCRKLDIEIRYHLWIIMSIITGNNNSGPVDAKGEPVKEPVSGRQTQKCTNCGGVMYKKTIDGISLWECSTCKKTCAIDD</sequence>
<dbReference type="VEuPathDB" id="FungiDB:DFL_005273"/>
<gene>
    <name evidence="1" type="ORF">DFL_005273</name>
</gene>
<evidence type="ECO:0000313" key="1">
    <source>
        <dbReference type="EMBL" id="RVD87024.1"/>
    </source>
</evidence>
<dbReference type="EMBL" id="SAEB01000006">
    <property type="protein sequence ID" value="RVD87024.1"/>
    <property type="molecule type" value="Genomic_DNA"/>
</dbReference>
<reference evidence="1 2" key="1">
    <citation type="submission" date="2019-01" db="EMBL/GenBank/DDBJ databases">
        <title>Intercellular communication is required for trap formation in the nematode-trapping fungus Duddingtonia flagrans.</title>
        <authorList>
            <person name="Youssar L."/>
            <person name="Wernet V."/>
            <person name="Hensel N."/>
            <person name="Hildebrandt H.-G."/>
            <person name="Fischer R."/>
        </authorList>
    </citation>
    <scope>NUCLEOTIDE SEQUENCE [LARGE SCALE GENOMIC DNA]</scope>
    <source>
        <strain evidence="1 2">CBS H-5679</strain>
    </source>
</reference>